<gene>
    <name evidence="2" type="ORF">BJP25_03935</name>
</gene>
<feature type="compositionally biased region" description="Polar residues" evidence="1">
    <location>
        <begin position="230"/>
        <end position="239"/>
    </location>
</feature>
<evidence type="ECO:0000313" key="2">
    <source>
        <dbReference type="EMBL" id="OLR90133.1"/>
    </source>
</evidence>
<feature type="compositionally biased region" description="Low complexity" evidence="1">
    <location>
        <begin position="15"/>
        <end position="36"/>
    </location>
</feature>
<dbReference type="RefSeq" id="WP_075978339.1">
    <property type="nucleotide sequence ID" value="NZ_MKQR01000028.1"/>
</dbReference>
<feature type="compositionally biased region" description="Gly residues" evidence="1">
    <location>
        <begin position="1"/>
        <end position="14"/>
    </location>
</feature>
<name>A0A1Q9LDN9_9PSEU</name>
<evidence type="ECO:0008006" key="4">
    <source>
        <dbReference type="Google" id="ProtNLM"/>
    </source>
</evidence>
<evidence type="ECO:0000256" key="1">
    <source>
        <dbReference type="SAM" id="MobiDB-lite"/>
    </source>
</evidence>
<accession>A0A1Q9LDN9</accession>
<protein>
    <recommendedName>
        <fullName evidence="4">PPE family domain-containing protein</fullName>
    </recommendedName>
</protein>
<sequence>MAAGQAGGARGGAPGQTDQAGTGAGTPPAGTAEPGATGQGTGGDLYVTGGTEWESYSLEALVAMVSDKASVPQLERLADDWRAAGNEVVDASDVLTSALDELMRYWSGAAAEQARRDVALNAQWVSDLGETAYRIGDPIQEAAGALKAAQDAMPQLPATPEVVPPAQAADSAALAERTGGSLAAAVSGVAAGSESAFAADQKSADLKAVAVEAMRRFEGAAMGIDAATPQFEQRSTTLHPRTPAGPETLVPTSPQTPTERWETLTGGGTGTSASAATAGRTSDRTPVPTATTGGYDGSGYSGGGAGFAGGGFGGGGAAPVDGPDAPYSRGPVGTPPGVGVNESLGGVRGGGAIGAPAAAGAGGAPHAGAGMGGMPMGGAMGGGPAGDQGEHRRRYPFGEEDSFLLTDKKASPPVIGA</sequence>
<comment type="caution">
    <text evidence="2">The sequence shown here is derived from an EMBL/GenBank/DDBJ whole genome shotgun (WGS) entry which is preliminary data.</text>
</comment>
<organism evidence="2 3">
    <name type="scientific">Actinokineospora bangkokensis</name>
    <dbReference type="NCBI Taxonomy" id="1193682"/>
    <lineage>
        <taxon>Bacteria</taxon>
        <taxon>Bacillati</taxon>
        <taxon>Actinomycetota</taxon>
        <taxon>Actinomycetes</taxon>
        <taxon>Pseudonocardiales</taxon>
        <taxon>Pseudonocardiaceae</taxon>
        <taxon>Actinokineospora</taxon>
    </lineage>
</organism>
<dbReference type="Proteomes" id="UP000186040">
    <property type="component" value="Unassembled WGS sequence"/>
</dbReference>
<dbReference type="Gene3D" id="1.20.1260.20">
    <property type="entry name" value="PPE superfamily"/>
    <property type="match status" value="1"/>
</dbReference>
<feature type="region of interest" description="Disordered" evidence="1">
    <location>
        <begin position="225"/>
        <end position="298"/>
    </location>
</feature>
<feature type="compositionally biased region" description="Gly residues" evidence="1">
    <location>
        <begin position="375"/>
        <end position="386"/>
    </location>
</feature>
<proteinExistence type="predicted"/>
<dbReference type="AlphaFoldDB" id="A0A1Q9LDN9"/>
<dbReference type="STRING" id="1193682.BJP25_03935"/>
<feature type="region of interest" description="Disordered" evidence="1">
    <location>
        <begin position="1"/>
        <end position="48"/>
    </location>
</feature>
<keyword evidence="3" id="KW-1185">Reference proteome</keyword>
<evidence type="ECO:0000313" key="3">
    <source>
        <dbReference type="Proteomes" id="UP000186040"/>
    </source>
</evidence>
<feature type="region of interest" description="Disordered" evidence="1">
    <location>
        <begin position="375"/>
        <end position="417"/>
    </location>
</feature>
<dbReference type="InterPro" id="IPR038332">
    <property type="entry name" value="PPE_sf"/>
</dbReference>
<reference evidence="2 3" key="1">
    <citation type="submission" date="2016-10" db="EMBL/GenBank/DDBJ databases">
        <title>The Draft Genome Sequence of Actinokineospora bangkokensis 44EHWT reveals the biosynthetic pathway of antifungal compounds Thailandins with unusual extender unit butylmalonyl-CoA.</title>
        <authorList>
            <person name="Greule A."/>
            <person name="Intra B."/>
            <person name="Flemming S."/>
            <person name="Rommel M.G."/>
            <person name="Panbangred W."/>
            <person name="Bechthold A."/>
        </authorList>
    </citation>
    <scope>NUCLEOTIDE SEQUENCE [LARGE SCALE GENOMIC DNA]</scope>
    <source>
        <strain evidence="2 3">44EHW</strain>
    </source>
</reference>
<dbReference type="OrthoDB" id="3695232at2"/>
<dbReference type="EMBL" id="MKQR01000028">
    <property type="protein sequence ID" value="OLR90133.1"/>
    <property type="molecule type" value="Genomic_DNA"/>
</dbReference>
<feature type="compositionally biased region" description="Low complexity" evidence="1">
    <location>
        <begin position="271"/>
        <end position="280"/>
    </location>
</feature>